<keyword evidence="6 10" id="KW-0406">Ion transport</keyword>
<evidence type="ECO:0000256" key="9">
    <source>
        <dbReference type="ARBA" id="ARBA00023310"/>
    </source>
</evidence>
<organism evidence="11 12">
    <name type="scientific">Sinosporangium album</name>
    <dbReference type="NCBI Taxonomy" id="504805"/>
    <lineage>
        <taxon>Bacteria</taxon>
        <taxon>Bacillati</taxon>
        <taxon>Actinomycetota</taxon>
        <taxon>Actinomycetes</taxon>
        <taxon>Streptosporangiales</taxon>
        <taxon>Streptosporangiaceae</taxon>
        <taxon>Sinosporangium</taxon>
    </lineage>
</organism>
<keyword evidence="9 10" id="KW-0066">ATP synthesis</keyword>
<evidence type="ECO:0000256" key="5">
    <source>
        <dbReference type="ARBA" id="ARBA00022781"/>
    </source>
</evidence>
<comment type="subcellular location">
    <subcellularLocation>
        <location evidence="10">Cell membrane</location>
        <topology evidence="10">Peripheral membrane protein</topology>
    </subcellularLocation>
    <subcellularLocation>
        <location evidence="2">Membrane</location>
        <topology evidence="2">Peripheral membrane protein</topology>
    </subcellularLocation>
</comment>
<reference evidence="11 12" key="1">
    <citation type="submission" date="2016-10" db="EMBL/GenBank/DDBJ databases">
        <authorList>
            <person name="de Groot N.N."/>
        </authorList>
    </citation>
    <scope>NUCLEOTIDE SEQUENCE [LARGE SCALE GENOMIC DNA]</scope>
    <source>
        <strain evidence="11 12">CPCC 201354</strain>
    </source>
</reference>
<dbReference type="Gene3D" id="3.40.1380.10">
    <property type="match status" value="1"/>
</dbReference>
<evidence type="ECO:0000313" key="12">
    <source>
        <dbReference type="Proteomes" id="UP000198923"/>
    </source>
</evidence>
<keyword evidence="4 10" id="KW-0813">Transport</keyword>
<dbReference type="OrthoDB" id="9812769at2"/>
<dbReference type="SUPFAM" id="SSF52943">
    <property type="entry name" value="ATP synthase (F1-ATPase), gamma subunit"/>
    <property type="match status" value="1"/>
</dbReference>
<dbReference type="NCBIfam" id="TIGR01146">
    <property type="entry name" value="ATPsyn_F1gamma"/>
    <property type="match status" value="1"/>
</dbReference>
<comment type="similarity">
    <text evidence="3 10">Belongs to the ATPase gamma chain family.</text>
</comment>
<evidence type="ECO:0000256" key="2">
    <source>
        <dbReference type="ARBA" id="ARBA00004170"/>
    </source>
</evidence>
<evidence type="ECO:0000256" key="1">
    <source>
        <dbReference type="ARBA" id="ARBA00003456"/>
    </source>
</evidence>
<dbReference type="PRINTS" id="PR00126">
    <property type="entry name" value="ATPASEGAMMA"/>
</dbReference>
<dbReference type="GO" id="GO:0005524">
    <property type="term" value="F:ATP binding"/>
    <property type="evidence" value="ECO:0007669"/>
    <property type="project" value="UniProtKB-UniRule"/>
</dbReference>
<dbReference type="HAMAP" id="MF_00815">
    <property type="entry name" value="ATP_synth_gamma_bact"/>
    <property type="match status" value="1"/>
</dbReference>
<evidence type="ECO:0000256" key="6">
    <source>
        <dbReference type="ARBA" id="ARBA00023065"/>
    </source>
</evidence>
<protein>
    <recommendedName>
        <fullName evidence="10">ATP synthase gamma chain</fullName>
    </recommendedName>
    <alternativeName>
        <fullName evidence="10">ATP synthase F1 sector gamma subunit</fullName>
    </alternativeName>
    <alternativeName>
        <fullName evidence="10">F-ATPase gamma subunit</fullName>
    </alternativeName>
</protein>
<dbReference type="GO" id="GO:0042777">
    <property type="term" value="P:proton motive force-driven plasma membrane ATP synthesis"/>
    <property type="evidence" value="ECO:0007669"/>
    <property type="project" value="UniProtKB-UniRule"/>
</dbReference>
<dbReference type="AlphaFoldDB" id="A0A1G7XGM7"/>
<dbReference type="Proteomes" id="UP000198923">
    <property type="component" value="Unassembled WGS sequence"/>
</dbReference>
<gene>
    <name evidence="10" type="primary">atpG</name>
    <name evidence="11" type="ORF">SAMN05421505_108181</name>
</gene>
<keyword evidence="12" id="KW-1185">Reference proteome</keyword>
<dbReference type="CDD" id="cd12151">
    <property type="entry name" value="F1-ATPase_gamma"/>
    <property type="match status" value="1"/>
</dbReference>
<evidence type="ECO:0000256" key="10">
    <source>
        <dbReference type="HAMAP-Rule" id="MF_00815"/>
    </source>
</evidence>
<name>A0A1G7XGM7_9ACTN</name>
<evidence type="ECO:0000256" key="7">
    <source>
        <dbReference type="ARBA" id="ARBA00023136"/>
    </source>
</evidence>
<evidence type="ECO:0000256" key="4">
    <source>
        <dbReference type="ARBA" id="ARBA00022448"/>
    </source>
</evidence>
<accession>A0A1G7XGM7</accession>
<proteinExistence type="inferred from homology"/>
<dbReference type="PANTHER" id="PTHR11693">
    <property type="entry name" value="ATP SYNTHASE GAMMA CHAIN"/>
    <property type="match status" value="1"/>
</dbReference>
<keyword evidence="10" id="KW-1003">Cell membrane</keyword>
<evidence type="ECO:0000313" key="11">
    <source>
        <dbReference type="EMBL" id="SDG83251.1"/>
    </source>
</evidence>
<evidence type="ECO:0000256" key="3">
    <source>
        <dbReference type="ARBA" id="ARBA00007681"/>
    </source>
</evidence>
<sequence>MGARLRVIRGRIRSIRSTAKITRAQQLIATSRVSKARERAAAAEPYAREITRAVSTLVTHHTALDHPILDMRPDTSRVAVLALTSDRGFCGAFNHDVIRQTEAVGGLLRDQGKEPVFYVTGRRGAEWFRFRGRETVREWSGFSGEPHYPVASEVGQTLLDAFATPTREGGVGEVHIIYNQFISMLTQKVTAHRILPIEIEERVRPVAEGALPEAPFDFEPSADAVLDALLRTYVRSRVWFMMLSSAAAEHAARRTAMTAATENALELIEQLTRQANEARQEEITTEISEIVGGAAGLHDLSTT</sequence>
<dbReference type="GO" id="GO:0045259">
    <property type="term" value="C:proton-transporting ATP synthase complex"/>
    <property type="evidence" value="ECO:0007669"/>
    <property type="project" value="UniProtKB-KW"/>
</dbReference>
<dbReference type="InterPro" id="IPR035968">
    <property type="entry name" value="ATP_synth_F1_ATPase_gsu"/>
</dbReference>
<dbReference type="NCBIfam" id="NF004145">
    <property type="entry name" value="PRK05621.1-2"/>
    <property type="match status" value="1"/>
</dbReference>
<keyword evidence="8 10" id="KW-0139">CF(1)</keyword>
<keyword evidence="5 10" id="KW-0375">Hydrogen ion transport</keyword>
<comment type="function">
    <text evidence="1 10">Produces ATP from ADP in the presence of a proton gradient across the membrane. The gamma chain is believed to be important in regulating ATPase activity and the flow of protons through the CF(0) complex.</text>
</comment>
<dbReference type="InterPro" id="IPR000131">
    <property type="entry name" value="ATP_synth_F1_gsu"/>
</dbReference>
<dbReference type="GO" id="GO:0046933">
    <property type="term" value="F:proton-transporting ATP synthase activity, rotational mechanism"/>
    <property type="evidence" value="ECO:0007669"/>
    <property type="project" value="UniProtKB-UniRule"/>
</dbReference>
<comment type="subunit">
    <text evidence="10">F-type ATPases have 2 components, CF(1) - the catalytic core - and CF(0) - the membrane proton channel. CF(1) has five subunits: alpha(3), beta(3), gamma(1), delta(1), epsilon(1). CF(0) has three main subunits: a, b and c.</text>
</comment>
<keyword evidence="7 10" id="KW-0472">Membrane</keyword>
<dbReference type="Gene3D" id="1.10.287.80">
    <property type="entry name" value="ATP synthase, gamma subunit, helix hairpin domain"/>
    <property type="match status" value="1"/>
</dbReference>
<dbReference type="RefSeq" id="WP_093170260.1">
    <property type="nucleotide sequence ID" value="NZ_FNCN01000008.1"/>
</dbReference>
<dbReference type="EMBL" id="FNCN01000008">
    <property type="protein sequence ID" value="SDG83251.1"/>
    <property type="molecule type" value="Genomic_DNA"/>
</dbReference>
<evidence type="ECO:0000256" key="8">
    <source>
        <dbReference type="ARBA" id="ARBA00023196"/>
    </source>
</evidence>
<dbReference type="GO" id="GO:0005886">
    <property type="term" value="C:plasma membrane"/>
    <property type="evidence" value="ECO:0007669"/>
    <property type="project" value="UniProtKB-SubCell"/>
</dbReference>
<dbReference type="PANTHER" id="PTHR11693:SF22">
    <property type="entry name" value="ATP SYNTHASE SUBUNIT GAMMA, MITOCHONDRIAL"/>
    <property type="match status" value="1"/>
</dbReference>
<dbReference type="Pfam" id="PF00231">
    <property type="entry name" value="ATP-synt"/>
    <property type="match status" value="1"/>
</dbReference>
<dbReference type="STRING" id="504805.SAMN05421505_108181"/>